<name>A0ABY7G165_MYAAR</name>
<evidence type="ECO:0000256" key="3">
    <source>
        <dbReference type="ARBA" id="ARBA00023002"/>
    </source>
</evidence>
<sequence>MNMRVVLGTIFWMNILHLISSKQEESPSIQKFKASCTETATCPVSYPREELREKLTPMQYKVTQEKGTERAFSGEYNSHNDEGSYRCVVCGNRIFSSDDKYNSRSGWPSFKDVISKEARVEVTCSRCGAHLGHLFTDGPEPTGLRAKRVEVKCADCRSHLGHVFDDGPKPTGVRFCVNSAALKFKKETTV</sequence>
<dbReference type="EMBL" id="CP111026">
    <property type="protein sequence ID" value="WAR27975.1"/>
    <property type="molecule type" value="Genomic_DNA"/>
</dbReference>
<dbReference type="PROSITE" id="PS51790">
    <property type="entry name" value="MSRB"/>
    <property type="match status" value="1"/>
</dbReference>
<gene>
    <name evidence="7" type="ORF">MAR_013679</name>
</gene>
<keyword evidence="5" id="KW-0479">Metal-binding</keyword>
<evidence type="ECO:0000313" key="7">
    <source>
        <dbReference type="EMBL" id="WAR27975.1"/>
    </source>
</evidence>
<dbReference type="Proteomes" id="UP001164746">
    <property type="component" value="Chromosome 15"/>
</dbReference>
<keyword evidence="5" id="KW-0732">Signal</keyword>
<evidence type="ECO:0000313" key="8">
    <source>
        <dbReference type="Proteomes" id="UP001164746"/>
    </source>
</evidence>
<keyword evidence="3 5" id="KW-0560">Oxidoreductase</keyword>
<comment type="similarity">
    <text evidence="1 5">Belongs to the MsrB Met sulfoxide reductase family.</text>
</comment>
<protein>
    <recommendedName>
        <fullName evidence="2 5">Peptide-methionine (R)-S-oxide reductase</fullName>
        <ecNumber evidence="2 5">1.8.4.12</ecNumber>
    </recommendedName>
</protein>
<comment type="cofactor">
    <cofactor evidence="5">
        <name>Zn(2+)</name>
        <dbReference type="ChEBI" id="CHEBI:29105"/>
    </cofactor>
    <text evidence="5">Binds 1 zinc ion per subunit.</text>
</comment>
<dbReference type="PANTHER" id="PTHR10173:SF52">
    <property type="entry name" value="METHIONINE-R-SULFOXIDE REDUCTASE B1"/>
    <property type="match status" value="1"/>
</dbReference>
<dbReference type="InterPro" id="IPR011057">
    <property type="entry name" value="Mss4-like_sf"/>
</dbReference>
<dbReference type="EC" id="1.8.4.12" evidence="2 5"/>
<dbReference type="NCBIfam" id="TIGR00357">
    <property type="entry name" value="peptide-methionine (R)-S-oxide reductase MsrB"/>
    <property type="match status" value="1"/>
</dbReference>
<accession>A0ABY7G165</accession>
<reference evidence="7" key="1">
    <citation type="submission" date="2022-11" db="EMBL/GenBank/DDBJ databases">
        <title>Centuries of genome instability and evolution in soft-shell clam transmissible cancer (bioRxiv).</title>
        <authorList>
            <person name="Hart S.F.M."/>
            <person name="Yonemitsu M.A."/>
            <person name="Giersch R.M."/>
            <person name="Beal B.F."/>
            <person name="Arriagada G."/>
            <person name="Davis B.W."/>
            <person name="Ostrander E.A."/>
            <person name="Goff S.P."/>
            <person name="Metzger M.J."/>
        </authorList>
    </citation>
    <scope>NUCLEOTIDE SEQUENCE</scope>
    <source>
        <strain evidence="7">MELC-2E11</strain>
        <tissue evidence="7">Siphon/mantle</tissue>
    </source>
</reference>
<proteinExistence type="inferred from homology"/>
<dbReference type="SUPFAM" id="SSF51316">
    <property type="entry name" value="Mss4-like"/>
    <property type="match status" value="2"/>
</dbReference>
<dbReference type="Gene3D" id="2.170.150.20">
    <property type="entry name" value="Peptide methionine sulfoxide reductase"/>
    <property type="match status" value="2"/>
</dbReference>
<comment type="function">
    <text evidence="5">Methionine-sulfoxide reductase that specifically reduces methionine (R)-sulfoxide back to methionine. While in many cases methionine oxidation is the result of random oxidation following oxidative stress, methionine oxidation is also a post-translational modification that takes place on specific residues.</text>
</comment>
<keyword evidence="8" id="KW-1185">Reference proteome</keyword>
<keyword evidence="5" id="KW-0862">Zinc</keyword>
<evidence type="ECO:0000256" key="1">
    <source>
        <dbReference type="ARBA" id="ARBA00007174"/>
    </source>
</evidence>
<evidence type="ECO:0000256" key="2">
    <source>
        <dbReference type="ARBA" id="ARBA00012499"/>
    </source>
</evidence>
<dbReference type="PANTHER" id="PTHR10173">
    <property type="entry name" value="METHIONINE SULFOXIDE REDUCTASE"/>
    <property type="match status" value="1"/>
</dbReference>
<feature type="chain" id="PRO_5044975787" description="Peptide-methionine (R)-S-oxide reductase" evidence="5">
    <location>
        <begin position="22"/>
        <end position="190"/>
    </location>
</feature>
<dbReference type="InterPro" id="IPR002579">
    <property type="entry name" value="Met_Sox_Rdtase_MsrB_dom"/>
</dbReference>
<feature type="domain" description="MsrB" evidence="6">
    <location>
        <begin position="48"/>
        <end position="187"/>
    </location>
</feature>
<evidence type="ECO:0000259" key="6">
    <source>
        <dbReference type="PROSITE" id="PS51790"/>
    </source>
</evidence>
<evidence type="ECO:0000256" key="4">
    <source>
        <dbReference type="ARBA" id="ARBA00048488"/>
    </source>
</evidence>
<dbReference type="InterPro" id="IPR028427">
    <property type="entry name" value="Met_Sox_Rdtase_MsrB"/>
</dbReference>
<dbReference type="Pfam" id="PF01641">
    <property type="entry name" value="SelR"/>
    <property type="match status" value="2"/>
</dbReference>
<comment type="catalytic activity">
    <reaction evidence="4 5">
        <text>L-methionyl-[protein] + [thioredoxin]-disulfide + H2O = L-methionyl-(R)-S-oxide-[protein] + [thioredoxin]-dithiol</text>
        <dbReference type="Rhea" id="RHEA:24164"/>
        <dbReference type="Rhea" id="RHEA-COMP:10698"/>
        <dbReference type="Rhea" id="RHEA-COMP:10700"/>
        <dbReference type="Rhea" id="RHEA-COMP:12313"/>
        <dbReference type="Rhea" id="RHEA-COMP:12314"/>
        <dbReference type="ChEBI" id="CHEBI:15377"/>
        <dbReference type="ChEBI" id="CHEBI:16044"/>
        <dbReference type="ChEBI" id="CHEBI:29950"/>
        <dbReference type="ChEBI" id="CHEBI:45764"/>
        <dbReference type="ChEBI" id="CHEBI:50058"/>
        <dbReference type="EC" id="1.8.4.12"/>
    </reaction>
</comment>
<evidence type="ECO:0000256" key="5">
    <source>
        <dbReference type="RuleBase" id="RU365044"/>
    </source>
</evidence>
<organism evidence="7 8">
    <name type="scientific">Mya arenaria</name>
    <name type="common">Soft-shell clam</name>
    <dbReference type="NCBI Taxonomy" id="6604"/>
    <lineage>
        <taxon>Eukaryota</taxon>
        <taxon>Metazoa</taxon>
        <taxon>Spiralia</taxon>
        <taxon>Lophotrochozoa</taxon>
        <taxon>Mollusca</taxon>
        <taxon>Bivalvia</taxon>
        <taxon>Autobranchia</taxon>
        <taxon>Heteroconchia</taxon>
        <taxon>Euheterodonta</taxon>
        <taxon>Imparidentia</taxon>
        <taxon>Neoheterodontei</taxon>
        <taxon>Myida</taxon>
        <taxon>Myoidea</taxon>
        <taxon>Myidae</taxon>
        <taxon>Mya</taxon>
    </lineage>
</organism>
<feature type="signal peptide" evidence="5">
    <location>
        <begin position="1"/>
        <end position="21"/>
    </location>
</feature>